<dbReference type="Proteomes" id="UP001054837">
    <property type="component" value="Unassembled WGS sequence"/>
</dbReference>
<evidence type="ECO:0000313" key="2">
    <source>
        <dbReference type="Proteomes" id="UP001054837"/>
    </source>
</evidence>
<keyword evidence="2" id="KW-1185">Reference proteome</keyword>
<proteinExistence type="predicted"/>
<accession>A0AAV4VX55</accession>
<reference evidence="1 2" key="1">
    <citation type="submission" date="2021-06" db="EMBL/GenBank/DDBJ databases">
        <title>Caerostris darwini draft genome.</title>
        <authorList>
            <person name="Kono N."/>
            <person name="Arakawa K."/>
        </authorList>
    </citation>
    <scope>NUCLEOTIDE SEQUENCE [LARGE SCALE GENOMIC DNA]</scope>
</reference>
<comment type="caution">
    <text evidence="1">The sequence shown here is derived from an EMBL/GenBank/DDBJ whole genome shotgun (WGS) entry which is preliminary data.</text>
</comment>
<organism evidence="1 2">
    <name type="scientific">Caerostris darwini</name>
    <dbReference type="NCBI Taxonomy" id="1538125"/>
    <lineage>
        <taxon>Eukaryota</taxon>
        <taxon>Metazoa</taxon>
        <taxon>Ecdysozoa</taxon>
        <taxon>Arthropoda</taxon>
        <taxon>Chelicerata</taxon>
        <taxon>Arachnida</taxon>
        <taxon>Araneae</taxon>
        <taxon>Araneomorphae</taxon>
        <taxon>Entelegynae</taxon>
        <taxon>Araneoidea</taxon>
        <taxon>Araneidae</taxon>
        <taxon>Caerostris</taxon>
    </lineage>
</organism>
<dbReference type="AlphaFoldDB" id="A0AAV4VX55"/>
<protein>
    <submittedName>
        <fullName evidence="1">Uncharacterized protein</fullName>
    </submittedName>
</protein>
<dbReference type="EMBL" id="BPLQ01013738">
    <property type="protein sequence ID" value="GIY74356.1"/>
    <property type="molecule type" value="Genomic_DNA"/>
</dbReference>
<sequence length="108" mass="12088">MGWQRKQQSGGRILGFVRAGKRASQGKKKFGRKEISTGDEATLREKEIESQVPHIGNFRMMSGNNDLTLLLFEKKKKLLDSISSGQVIPVSISCLCRDGLKFPKLQSH</sequence>
<gene>
    <name evidence="1" type="ORF">CDAR_206091</name>
</gene>
<name>A0AAV4VX55_9ARAC</name>
<evidence type="ECO:0000313" key="1">
    <source>
        <dbReference type="EMBL" id="GIY74356.1"/>
    </source>
</evidence>